<dbReference type="InterPro" id="IPR024607">
    <property type="entry name" value="Sulfatase_CS"/>
</dbReference>
<evidence type="ECO:0000256" key="3">
    <source>
        <dbReference type="ARBA" id="ARBA00022729"/>
    </source>
</evidence>
<comment type="caution">
    <text evidence="9">The sequence shown here is derived from an EMBL/GenBank/DDBJ whole genome shotgun (WGS) entry which is preliminary data.</text>
</comment>
<evidence type="ECO:0000256" key="2">
    <source>
        <dbReference type="ARBA" id="ARBA00008779"/>
    </source>
</evidence>
<feature type="chain" id="PRO_5043529949" description="Sulfatase N-terminal domain-containing protein" evidence="7">
    <location>
        <begin position="18"/>
        <end position="413"/>
    </location>
</feature>
<dbReference type="EMBL" id="JAPWTK010000494">
    <property type="protein sequence ID" value="KAJ8939339.1"/>
    <property type="molecule type" value="Genomic_DNA"/>
</dbReference>
<dbReference type="InterPro" id="IPR012251">
    <property type="entry name" value="GlcNAc_6-SO4ase"/>
</dbReference>
<evidence type="ECO:0000256" key="6">
    <source>
        <dbReference type="PIRSR" id="PIRSR036666-50"/>
    </source>
</evidence>
<comment type="PTM">
    <text evidence="6">The conversion to 3-oxoalanine (also known as C-formylglycine, FGly), of a serine or cysteine residue in prokaryotes and of a cysteine residue in eukaryotes, is critical for catalytic activity.</text>
</comment>
<proteinExistence type="inferred from homology"/>
<sequence length="413" mass="46526">MLVLKFLLISIIICIDAKPNFVFILTDDQDLRLNSMTVMDKTLELVGAKGKTFENAFVSSPICCPSRSTILTGKYAHNTGVVNNSISGNCSSVYWQQNSEPYSVANLLKKRGLHHVLRWKVSKRSKNRVMVRKRVEAKNTYRRATTGGSALEGNSKYYNYNISVNGTGVYHEDDYLTDLLADHSLDFLRNRDTSGPFFMTVATPAAHAPFTPANRHNDSFPDLKALRNPSFNYSSTDKHWLIQMPPKHLPEDVTILDNVYRNRQETLLAVDEMVERIVKKLEDLEILDETYIIFSSDNGFHIGQFTQPWDKREPYETDIRIPLLISGPGVPANVSDRHPFTAIDIAPTILDLAGISVPSYMDGTSLKDVLLSDEAGSIAKHIFVEYWGEGSPRTVEKSCPWEYDDENLAVSVL</sequence>
<feature type="modified residue" description="3-oxoalanine (Cys)" evidence="6">
    <location>
        <position position="63"/>
    </location>
</feature>
<keyword evidence="3 7" id="KW-0732">Signal</keyword>
<keyword evidence="4" id="KW-0378">Hydrolase</keyword>
<dbReference type="GO" id="GO:0030203">
    <property type="term" value="P:glycosaminoglycan metabolic process"/>
    <property type="evidence" value="ECO:0007669"/>
    <property type="project" value="InterPro"/>
</dbReference>
<keyword evidence="10" id="KW-1185">Reference proteome</keyword>
<evidence type="ECO:0000259" key="8">
    <source>
        <dbReference type="Pfam" id="PF00884"/>
    </source>
</evidence>
<dbReference type="InterPro" id="IPR000917">
    <property type="entry name" value="Sulfatase_N"/>
</dbReference>
<feature type="domain" description="Sulfatase N-terminal" evidence="8">
    <location>
        <begin position="19"/>
        <end position="355"/>
    </location>
</feature>
<organism evidence="9 10">
    <name type="scientific">Aromia moschata</name>
    <dbReference type="NCBI Taxonomy" id="1265417"/>
    <lineage>
        <taxon>Eukaryota</taxon>
        <taxon>Metazoa</taxon>
        <taxon>Ecdysozoa</taxon>
        <taxon>Arthropoda</taxon>
        <taxon>Hexapoda</taxon>
        <taxon>Insecta</taxon>
        <taxon>Pterygota</taxon>
        <taxon>Neoptera</taxon>
        <taxon>Endopterygota</taxon>
        <taxon>Coleoptera</taxon>
        <taxon>Polyphaga</taxon>
        <taxon>Cucujiformia</taxon>
        <taxon>Chrysomeloidea</taxon>
        <taxon>Cerambycidae</taxon>
        <taxon>Cerambycinae</taxon>
        <taxon>Callichromatini</taxon>
        <taxon>Aromia</taxon>
    </lineage>
</organism>
<dbReference type="PANTHER" id="PTHR43108:SF8">
    <property type="entry name" value="SD21168P"/>
    <property type="match status" value="1"/>
</dbReference>
<evidence type="ECO:0000256" key="5">
    <source>
        <dbReference type="ARBA" id="ARBA00023180"/>
    </source>
</evidence>
<name>A0AAV8XLA7_9CUCU</name>
<dbReference type="SUPFAM" id="SSF53649">
    <property type="entry name" value="Alkaline phosphatase-like"/>
    <property type="match status" value="1"/>
</dbReference>
<dbReference type="InterPro" id="IPR017850">
    <property type="entry name" value="Alkaline_phosphatase_core_sf"/>
</dbReference>
<keyword evidence="5" id="KW-0325">Glycoprotein</keyword>
<evidence type="ECO:0000313" key="9">
    <source>
        <dbReference type="EMBL" id="KAJ8939339.1"/>
    </source>
</evidence>
<accession>A0AAV8XLA7</accession>
<feature type="signal peptide" evidence="7">
    <location>
        <begin position="1"/>
        <end position="17"/>
    </location>
</feature>
<evidence type="ECO:0000256" key="7">
    <source>
        <dbReference type="SAM" id="SignalP"/>
    </source>
</evidence>
<comment type="cofactor">
    <cofactor evidence="1">
        <name>Ca(2+)</name>
        <dbReference type="ChEBI" id="CHEBI:29108"/>
    </cofactor>
</comment>
<dbReference type="PANTHER" id="PTHR43108">
    <property type="entry name" value="N-ACETYLGLUCOSAMINE-6-SULFATASE FAMILY MEMBER"/>
    <property type="match status" value="1"/>
</dbReference>
<evidence type="ECO:0000313" key="10">
    <source>
        <dbReference type="Proteomes" id="UP001162162"/>
    </source>
</evidence>
<evidence type="ECO:0000256" key="1">
    <source>
        <dbReference type="ARBA" id="ARBA00001913"/>
    </source>
</evidence>
<dbReference type="Gene3D" id="3.40.720.10">
    <property type="entry name" value="Alkaline Phosphatase, subunit A"/>
    <property type="match status" value="1"/>
</dbReference>
<dbReference type="CDD" id="cd16147">
    <property type="entry name" value="G6S"/>
    <property type="match status" value="1"/>
</dbReference>
<gene>
    <name evidence="9" type="ORF">NQ318_005700</name>
</gene>
<protein>
    <recommendedName>
        <fullName evidence="8">Sulfatase N-terminal domain-containing protein</fullName>
    </recommendedName>
</protein>
<dbReference type="PROSITE" id="PS00523">
    <property type="entry name" value="SULFATASE_1"/>
    <property type="match status" value="1"/>
</dbReference>
<dbReference type="PIRSF" id="PIRSF036666">
    <property type="entry name" value="G6S"/>
    <property type="match status" value="1"/>
</dbReference>
<dbReference type="Pfam" id="PF00884">
    <property type="entry name" value="Sulfatase"/>
    <property type="match status" value="1"/>
</dbReference>
<dbReference type="GO" id="GO:0008449">
    <property type="term" value="F:N-acetylglucosamine-6-sulfatase activity"/>
    <property type="evidence" value="ECO:0007669"/>
    <property type="project" value="InterPro"/>
</dbReference>
<reference evidence="9" key="1">
    <citation type="journal article" date="2023" name="Insect Mol. Biol.">
        <title>Genome sequencing provides insights into the evolution of gene families encoding plant cell wall-degrading enzymes in longhorned beetles.</title>
        <authorList>
            <person name="Shin N.R."/>
            <person name="Okamura Y."/>
            <person name="Kirsch R."/>
            <person name="Pauchet Y."/>
        </authorList>
    </citation>
    <scope>NUCLEOTIDE SEQUENCE</scope>
    <source>
        <strain evidence="9">AMC_N1</strain>
    </source>
</reference>
<comment type="similarity">
    <text evidence="2">Belongs to the sulfatase family.</text>
</comment>
<dbReference type="Proteomes" id="UP001162162">
    <property type="component" value="Unassembled WGS sequence"/>
</dbReference>
<dbReference type="GO" id="GO:0005539">
    <property type="term" value="F:glycosaminoglycan binding"/>
    <property type="evidence" value="ECO:0007669"/>
    <property type="project" value="TreeGrafter"/>
</dbReference>
<dbReference type="AlphaFoldDB" id="A0AAV8XLA7"/>
<evidence type="ECO:0000256" key="4">
    <source>
        <dbReference type="ARBA" id="ARBA00022801"/>
    </source>
</evidence>